<keyword evidence="1" id="KW-0472">Membrane</keyword>
<keyword evidence="1" id="KW-0812">Transmembrane</keyword>
<proteinExistence type="predicted"/>
<reference evidence="3" key="1">
    <citation type="journal article" date="2019" name="Int. J. Syst. Evol. Microbiol.">
        <title>The Global Catalogue of Microorganisms (GCM) 10K type strain sequencing project: providing services to taxonomists for standard genome sequencing and annotation.</title>
        <authorList>
            <consortium name="The Broad Institute Genomics Platform"/>
            <consortium name="The Broad Institute Genome Sequencing Center for Infectious Disease"/>
            <person name="Wu L."/>
            <person name="Ma J."/>
        </authorList>
    </citation>
    <scope>NUCLEOTIDE SEQUENCE [LARGE SCALE GENOMIC DNA]</scope>
    <source>
        <strain evidence="3">JCM 18424</strain>
    </source>
</reference>
<comment type="caution">
    <text evidence="2">The sequence shown here is derived from an EMBL/GenBank/DDBJ whole genome shotgun (WGS) entry which is preliminary data.</text>
</comment>
<sequence>MIVKINLLPWRDELKIQEENKVKRVLALSCLFGAILAGILVFLVQEELDTRQLRLNIINAEFTQLGNVEAQMNERKSQTERLKQQLGVLQKLSAQRSEVVSLMEKFSSVTPQDAFIISLAFTLDNISFNALAKDRDVLAVHLDSLDNYIGPAPIPPHLEVLMDGNRVVSYSVEVKTEQNKGAK</sequence>
<evidence type="ECO:0000313" key="2">
    <source>
        <dbReference type="EMBL" id="GAA5098970.1"/>
    </source>
</evidence>
<dbReference type="RefSeq" id="WP_077924992.1">
    <property type="nucleotide sequence ID" value="NZ_BAABKE010000003.1"/>
</dbReference>
<keyword evidence="1" id="KW-1133">Transmembrane helix</keyword>
<dbReference type="Proteomes" id="UP001500631">
    <property type="component" value="Unassembled WGS sequence"/>
</dbReference>
<keyword evidence="3" id="KW-1185">Reference proteome</keyword>
<dbReference type="InterPro" id="IPR052534">
    <property type="entry name" value="Extracell_DNA_Util/SecSys_Comp"/>
</dbReference>
<accession>A0ABP9MRA2</accession>
<evidence type="ECO:0000313" key="3">
    <source>
        <dbReference type="Proteomes" id="UP001500631"/>
    </source>
</evidence>
<organism evidence="2 3">
    <name type="scientific">Wohlfahrtiimonas larvae</name>
    <dbReference type="NCBI Taxonomy" id="1157986"/>
    <lineage>
        <taxon>Bacteria</taxon>
        <taxon>Pseudomonadati</taxon>
        <taxon>Pseudomonadota</taxon>
        <taxon>Gammaproteobacteria</taxon>
        <taxon>Cardiobacteriales</taxon>
        <taxon>Ignatzschineriaceae</taxon>
        <taxon>Wohlfahrtiimonas</taxon>
    </lineage>
</organism>
<dbReference type="PANTHER" id="PTHR40278">
    <property type="entry name" value="DNA UTILIZATION PROTEIN HOFN"/>
    <property type="match status" value="1"/>
</dbReference>
<protein>
    <submittedName>
        <fullName evidence="2">PilN domain-containing protein</fullName>
    </submittedName>
</protein>
<feature type="transmembrane region" description="Helical" evidence="1">
    <location>
        <begin position="25"/>
        <end position="44"/>
    </location>
</feature>
<gene>
    <name evidence="2" type="ORF">GCM10023338_11970</name>
</gene>
<dbReference type="PANTHER" id="PTHR40278:SF1">
    <property type="entry name" value="DNA UTILIZATION PROTEIN HOFN"/>
    <property type="match status" value="1"/>
</dbReference>
<evidence type="ECO:0000256" key="1">
    <source>
        <dbReference type="SAM" id="Phobius"/>
    </source>
</evidence>
<dbReference type="EMBL" id="BAABKE010000003">
    <property type="protein sequence ID" value="GAA5098970.1"/>
    <property type="molecule type" value="Genomic_DNA"/>
</dbReference>
<name>A0ABP9MRA2_9GAMM</name>